<organism evidence="2 3">
    <name type="scientific">Umbra pygmaea</name>
    <name type="common">Eastern mudminnow</name>
    <dbReference type="NCBI Taxonomy" id="75934"/>
    <lineage>
        <taxon>Eukaryota</taxon>
        <taxon>Metazoa</taxon>
        <taxon>Chordata</taxon>
        <taxon>Craniata</taxon>
        <taxon>Vertebrata</taxon>
        <taxon>Euteleostomi</taxon>
        <taxon>Actinopterygii</taxon>
        <taxon>Neopterygii</taxon>
        <taxon>Teleostei</taxon>
        <taxon>Protacanthopterygii</taxon>
        <taxon>Esociformes</taxon>
        <taxon>Umbridae</taxon>
        <taxon>Umbra</taxon>
    </lineage>
</organism>
<keyword evidence="3" id="KW-1185">Reference proteome</keyword>
<evidence type="ECO:0000313" key="3">
    <source>
        <dbReference type="Proteomes" id="UP001557470"/>
    </source>
</evidence>
<gene>
    <name evidence="2" type="ORF">UPYG_G00061630</name>
</gene>
<name>A0ABD0X9H9_UMBPY</name>
<keyword evidence="1" id="KW-0472">Membrane</keyword>
<feature type="transmembrane region" description="Helical" evidence="1">
    <location>
        <begin position="20"/>
        <end position="42"/>
    </location>
</feature>
<dbReference type="AlphaFoldDB" id="A0ABD0X9H9"/>
<accession>A0ABD0X9H9</accession>
<reference evidence="2 3" key="1">
    <citation type="submission" date="2024-06" db="EMBL/GenBank/DDBJ databases">
        <authorList>
            <person name="Pan Q."/>
            <person name="Wen M."/>
            <person name="Jouanno E."/>
            <person name="Zahm M."/>
            <person name="Klopp C."/>
            <person name="Cabau C."/>
            <person name="Louis A."/>
            <person name="Berthelot C."/>
            <person name="Parey E."/>
            <person name="Roest Crollius H."/>
            <person name="Montfort J."/>
            <person name="Robinson-Rechavi M."/>
            <person name="Bouchez O."/>
            <person name="Lampietro C."/>
            <person name="Lopez Roques C."/>
            <person name="Donnadieu C."/>
            <person name="Postlethwait J."/>
            <person name="Bobe J."/>
            <person name="Verreycken H."/>
            <person name="Guiguen Y."/>
        </authorList>
    </citation>
    <scope>NUCLEOTIDE SEQUENCE [LARGE SCALE GENOMIC DNA]</scope>
    <source>
        <strain evidence="2">Up_M1</strain>
        <tissue evidence="2">Testis</tissue>
    </source>
</reference>
<sequence>MGVQLPWNNSHYQSSSATSVSLGYCGGGGAVLTAAALLLTIYCTLRGSTGGGATAETQTVCPDPNIETYTALNMSTMSPDYDTLAKVMHSPGTDGQKKAEASSK</sequence>
<keyword evidence="1" id="KW-0812">Transmembrane</keyword>
<protein>
    <submittedName>
        <fullName evidence="2">Uncharacterized protein</fullName>
    </submittedName>
</protein>
<dbReference type="EMBL" id="JAGEUA010000002">
    <property type="protein sequence ID" value="KAL1005633.1"/>
    <property type="molecule type" value="Genomic_DNA"/>
</dbReference>
<dbReference type="Proteomes" id="UP001557470">
    <property type="component" value="Unassembled WGS sequence"/>
</dbReference>
<comment type="caution">
    <text evidence="2">The sequence shown here is derived from an EMBL/GenBank/DDBJ whole genome shotgun (WGS) entry which is preliminary data.</text>
</comment>
<evidence type="ECO:0000313" key="2">
    <source>
        <dbReference type="EMBL" id="KAL1005633.1"/>
    </source>
</evidence>
<keyword evidence="1" id="KW-1133">Transmembrane helix</keyword>
<evidence type="ECO:0000256" key="1">
    <source>
        <dbReference type="SAM" id="Phobius"/>
    </source>
</evidence>
<proteinExistence type="predicted"/>